<feature type="region of interest" description="Disordered" evidence="2">
    <location>
        <begin position="606"/>
        <end position="652"/>
    </location>
</feature>
<feature type="region of interest" description="Disordered" evidence="2">
    <location>
        <begin position="349"/>
        <end position="418"/>
    </location>
</feature>
<feature type="region of interest" description="Disordered" evidence="2">
    <location>
        <begin position="252"/>
        <end position="297"/>
    </location>
</feature>
<feature type="compositionally biased region" description="Polar residues" evidence="2">
    <location>
        <begin position="255"/>
        <end position="269"/>
    </location>
</feature>
<feature type="compositionally biased region" description="Low complexity" evidence="2">
    <location>
        <begin position="624"/>
        <end position="637"/>
    </location>
</feature>
<evidence type="ECO:0000313" key="4">
    <source>
        <dbReference type="EMBL" id="TKA34300.1"/>
    </source>
</evidence>
<gene>
    <name evidence="4" type="ORF">B0A50_00280</name>
</gene>
<keyword evidence="1" id="KW-0863">Zinc-finger</keyword>
<dbReference type="PANTHER" id="PTHR46179:SF19">
    <property type="entry name" value="C2H2 FINGER DOMAIN TRANSCRIPTION FACTOR (EUROFUNG)-RELATED"/>
    <property type="match status" value="1"/>
</dbReference>
<dbReference type="OrthoDB" id="7295497at2759"/>
<dbReference type="PROSITE" id="PS00028">
    <property type="entry name" value="ZINC_FINGER_C2H2_1"/>
    <property type="match status" value="1"/>
</dbReference>
<dbReference type="InterPro" id="IPR036236">
    <property type="entry name" value="Znf_C2H2_sf"/>
</dbReference>
<dbReference type="InterPro" id="IPR013087">
    <property type="entry name" value="Znf_C2H2_type"/>
</dbReference>
<keyword evidence="1" id="KW-0862">Zinc</keyword>
<proteinExistence type="predicted"/>
<feature type="domain" description="C2H2-type" evidence="3">
    <location>
        <begin position="590"/>
        <end position="620"/>
    </location>
</feature>
<name>A0A4U0UFG5_9PEZI</name>
<feature type="region of interest" description="Disordered" evidence="2">
    <location>
        <begin position="523"/>
        <end position="583"/>
    </location>
</feature>
<comment type="caution">
    <text evidence="4">The sequence shown here is derived from an EMBL/GenBank/DDBJ whole genome shotgun (WGS) entry which is preliminary data.</text>
</comment>
<protein>
    <recommendedName>
        <fullName evidence="3">C2H2-type domain-containing protein</fullName>
    </recommendedName>
</protein>
<dbReference type="Gene3D" id="3.30.160.60">
    <property type="entry name" value="Classic Zinc Finger"/>
    <property type="match status" value="1"/>
</dbReference>
<evidence type="ECO:0000313" key="5">
    <source>
        <dbReference type="Proteomes" id="UP000308549"/>
    </source>
</evidence>
<keyword evidence="1" id="KW-0479">Metal-binding</keyword>
<feature type="compositionally biased region" description="Polar residues" evidence="2">
    <location>
        <begin position="539"/>
        <end position="551"/>
    </location>
</feature>
<evidence type="ECO:0000256" key="1">
    <source>
        <dbReference type="PROSITE-ProRule" id="PRU00042"/>
    </source>
</evidence>
<keyword evidence="5" id="KW-1185">Reference proteome</keyword>
<reference evidence="4 5" key="1">
    <citation type="submission" date="2017-03" db="EMBL/GenBank/DDBJ databases">
        <title>Genomes of endolithic fungi from Antarctica.</title>
        <authorList>
            <person name="Coleine C."/>
            <person name="Masonjones S."/>
            <person name="Stajich J.E."/>
        </authorList>
    </citation>
    <scope>NUCLEOTIDE SEQUENCE [LARGE SCALE GENOMIC DNA]</scope>
    <source>
        <strain evidence="4 5">CCFEE 6315</strain>
    </source>
</reference>
<evidence type="ECO:0000259" key="3">
    <source>
        <dbReference type="PROSITE" id="PS50157"/>
    </source>
</evidence>
<feature type="compositionally biased region" description="Basic and acidic residues" evidence="2">
    <location>
        <begin position="573"/>
        <end position="582"/>
    </location>
</feature>
<dbReference type="AlphaFoldDB" id="A0A4U0UFG5"/>
<dbReference type="EMBL" id="NAJL01000001">
    <property type="protein sequence ID" value="TKA34300.1"/>
    <property type="molecule type" value="Genomic_DNA"/>
</dbReference>
<dbReference type="Proteomes" id="UP000308549">
    <property type="component" value="Unassembled WGS sequence"/>
</dbReference>
<sequence length="744" mass="80929">MTSTLCDHQQFFSHHHHHRPESIHSTRDYDYDYRPAPPSAFPVSSNVYNIVPDASTLARGLALLEQYSNLYQTTPQQPTSLHLSTPQSTAELPNVTPNSLPSAIDAQQYICTPGGTAAPQYSWMYQPSMGGPASYNTQGLKRARTHQRTPSASTIGSNGPSSPYTQNWSYPQIANSDFAPNSPALSVDQQANFGAFAKQLASSAQFPVDSGFLSAGYVPSTAAHTGGAYQAMKGFAIDHYNGEGFASEFLPFSRPSMSSNGHDSPATPQSGGGEPVPNGQYSTSQNDYRPPPNPNVQLFRTESAAYQDELYNPPTTTYTSAPTATKTTRDLLSPHRNLVTERLNTANIARSHSPSSAMSRERSPFRDGSPLAPLPGWRSPAGPVNTAAGMRQQQKDQADQAELAQHRPQLKREPTKTISPKDALLDYNEQEQQPLFQDSIPPGYKQHTGVATEQWQNNNSTFYSSQPATAFGSLATAGQQFGNFRATSADGYSGADQTNTFQPSLPPQQDVPAQIPNGGSFGNFSFPKMDNRLEPNPQFPAQLTSMESSASDHGLPDHGLLDHGLSSGSQESVHNDIQRPSDTRAATGTYTCTYHGCAQRFDSHANLQKHKRDTHRAQHQHDNSGGATSSAGTVSASPRGSESPAAEPSTDGLTAASLAARNSQTGPHKCTRINPSTNKPCNTIFSRPYDLTRHEDTIHNNRKMKVRCPMCREEKTFSRNDALTRHMRVVHPEIETFGKRGIRG</sequence>
<dbReference type="InterPro" id="IPR051061">
    <property type="entry name" value="Zinc_finger_trans_reg"/>
</dbReference>
<dbReference type="GO" id="GO:0006357">
    <property type="term" value="P:regulation of transcription by RNA polymerase II"/>
    <property type="evidence" value="ECO:0007669"/>
    <property type="project" value="TreeGrafter"/>
</dbReference>
<evidence type="ECO:0000256" key="2">
    <source>
        <dbReference type="SAM" id="MobiDB-lite"/>
    </source>
</evidence>
<accession>A0A4U0UFG5</accession>
<dbReference type="GO" id="GO:0005634">
    <property type="term" value="C:nucleus"/>
    <property type="evidence" value="ECO:0007669"/>
    <property type="project" value="TreeGrafter"/>
</dbReference>
<dbReference type="GO" id="GO:0008270">
    <property type="term" value="F:zinc ion binding"/>
    <property type="evidence" value="ECO:0007669"/>
    <property type="project" value="UniProtKB-KW"/>
</dbReference>
<feature type="domain" description="C2H2-type" evidence="3">
    <location>
        <begin position="668"/>
        <end position="704"/>
    </location>
</feature>
<feature type="compositionally biased region" description="Polar residues" evidence="2">
    <location>
        <begin position="349"/>
        <end position="358"/>
    </location>
</feature>
<feature type="region of interest" description="Disordered" evidence="2">
    <location>
        <begin position="75"/>
        <end position="94"/>
    </location>
</feature>
<dbReference type="SMART" id="SM00355">
    <property type="entry name" value="ZnF_C2H2"/>
    <property type="match status" value="3"/>
</dbReference>
<dbReference type="PROSITE" id="PS50157">
    <property type="entry name" value="ZINC_FINGER_C2H2_2"/>
    <property type="match status" value="2"/>
</dbReference>
<dbReference type="SUPFAM" id="SSF57667">
    <property type="entry name" value="beta-beta-alpha zinc fingers"/>
    <property type="match status" value="1"/>
</dbReference>
<organism evidence="4 5">
    <name type="scientific">Salinomyces thailandicus</name>
    <dbReference type="NCBI Taxonomy" id="706561"/>
    <lineage>
        <taxon>Eukaryota</taxon>
        <taxon>Fungi</taxon>
        <taxon>Dikarya</taxon>
        <taxon>Ascomycota</taxon>
        <taxon>Pezizomycotina</taxon>
        <taxon>Dothideomycetes</taxon>
        <taxon>Dothideomycetidae</taxon>
        <taxon>Mycosphaerellales</taxon>
        <taxon>Teratosphaeriaceae</taxon>
        <taxon>Salinomyces</taxon>
    </lineage>
</organism>
<dbReference type="PANTHER" id="PTHR46179">
    <property type="entry name" value="ZINC FINGER PROTEIN"/>
    <property type="match status" value="1"/>
</dbReference>